<dbReference type="GO" id="GO:0005739">
    <property type="term" value="C:mitochondrion"/>
    <property type="evidence" value="ECO:0007669"/>
    <property type="project" value="TreeGrafter"/>
</dbReference>
<protein>
    <recommendedName>
        <fullName evidence="1">Enoyl reductase (ER) domain-containing protein</fullName>
    </recommendedName>
</protein>
<dbReference type="InterPro" id="IPR050700">
    <property type="entry name" value="YIM1/Zinc_Alcohol_DH_Fams"/>
</dbReference>
<dbReference type="InterPro" id="IPR020843">
    <property type="entry name" value="ER"/>
</dbReference>
<evidence type="ECO:0000259" key="1">
    <source>
        <dbReference type="SMART" id="SM00829"/>
    </source>
</evidence>
<dbReference type="Pfam" id="PF13602">
    <property type="entry name" value="ADH_zinc_N_2"/>
    <property type="match status" value="1"/>
</dbReference>
<dbReference type="Gene3D" id="3.90.180.10">
    <property type="entry name" value="Medium-chain alcohol dehydrogenases, catalytic domain"/>
    <property type="match status" value="1"/>
</dbReference>
<dbReference type="EMBL" id="HBIP01020849">
    <property type="protein sequence ID" value="CAE0497341.1"/>
    <property type="molecule type" value="Transcribed_RNA"/>
</dbReference>
<dbReference type="GO" id="GO:0016491">
    <property type="term" value="F:oxidoreductase activity"/>
    <property type="evidence" value="ECO:0007669"/>
    <property type="project" value="InterPro"/>
</dbReference>
<dbReference type="PANTHER" id="PTHR11695">
    <property type="entry name" value="ALCOHOL DEHYDROGENASE RELATED"/>
    <property type="match status" value="1"/>
</dbReference>
<dbReference type="CDD" id="cd05289">
    <property type="entry name" value="MDR_like_2"/>
    <property type="match status" value="1"/>
</dbReference>
<gene>
    <name evidence="2" type="ORF">DTER00134_LOCUS12414</name>
</gene>
<accession>A0A7S3QZ00</accession>
<dbReference type="Gene3D" id="3.40.50.720">
    <property type="entry name" value="NAD(P)-binding Rossmann-like Domain"/>
    <property type="match status" value="1"/>
</dbReference>
<reference evidence="2" key="1">
    <citation type="submission" date="2021-01" db="EMBL/GenBank/DDBJ databases">
        <authorList>
            <person name="Corre E."/>
            <person name="Pelletier E."/>
            <person name="Niang G."/>
            <person name="Scheremetjew M."/>
            <person name="Finn R."/>
            <person name="Kale V."/>
            <person name="Holt S."/>
            <person name="Cochrane G."/>
            <person name="Meng A."/>
            <person name="Brown T."/>
            <person name="Cohen L."/>
        </authorList>
    </citation>
    <scope>NUCLEOTIDE SEQUENCE</scope>
    <source>
        <strain evidence="2">CCMP1320</strain>
    </source>
</reference>
<feature type="domain" description="Enoyl reductase (ER)" evidence="1">
    <location>
        <begin position="2"/>
        <end position="300"/>
    </location>
</feature>
<sequence>MHAFCKHGFSKPFLQVAACSVNPVDVKLRKANLPAAVFPYPKVTCSDGSGAVIDAPPKSKFKPGDLIYWMGSPLAKYGSAANITTVPEENAEFVQHTDIISAAALPLVVNTAWQALEKSMPLAGKNILIQAGSGGVGTAAIQIAAAHGAHVTTTASQANFELCKSLGAERVVDYKAERFEDSAPPGGYDCVLNTVDGDYDTRSLQVVKQGGHFSQVMRNVANPGEWIMGARCKFLTWTGRLGAHSLVAVRGRADLGLQQASKLMAEGKMKPVVNTVLPLNQINEAHNMVEKGVGRGKVLVKMVENVEQLLEGVAK</sequence>
<dbReference type="InterPro" id="IPR011032">
    <property type="entry name" value="GroES-like_sf"/>
</dbReference>
<dbReference type="InterPro" id="IPR013154">
    <property type="entry name" value="ADH-like_N"/>
</dbReference>
<evidence type="ECO:0000313" key="2">
    <source>
        <dbReference type="EMBL" id="CAE0497341.1"/>
    </source>
</evidence>
<dbReference type="SUPFAM" id="SSF51735">
    <property type="entry name" value="NAD(P)-binding Rossmann-fold domains"/>
    <property type="match status" value="1"/>
</dbReference>
<dbReference type="AlphaFoldDB" id="A0A7S3QZ00"/>
<dbReference type="InterPro" id="IPR036291">
    <property type="entry name" value="NAD(P)-bd_dom_sf"/>
</dbReference>
<dbReference type="Pfam" id="PF08240">
    <property type="entry name" value="ADH_N"/>
    <property type="match status" value="1"/>
</dbReference>
<dbReference type="SUPFAM" id="SSF50129">
    <property type="entry name" value="GroES-like"/>
    <property type="match status" value="1"/>
</dbReference>
<dbReference type="PANTHER" id="PTHR11695:SF294">
    <property type="entry name" value="RETICULON-4-INTERACTING PROTEIN 1, MITOCHONDRIAL"/>
    <property type="match status" value="1"/>
</dbReference>
<organism evidence="2">
    <name type="scientific">Dunaliella tertiolecta</name>
    <name type="common">Green alga</name>
    <dbReference type="NCBI Taxonomy" id="3047"/>
    <lineage>
        <taxon>Eukaryota</taxon>
        <taxon>Viridiplantae</taxon>
        <taxon>Chlorophyta</taxon>
        <taxon>core chlorophytes</taxon>
        <taxon>Chlorophyceae</taxon>
        <taxon>CS clade</taxon>
        <taxon>Chlamydomonadales</taxon>
        <taxon>Dunaliellaceae</taxon>
        <taxon>Dunaliella</taxon>
    </lineage>
</organism>
<dbReference type="SMART" id="SM00829">
    <property type="entry name" value="PKS_ER"/>
    <property type="match status" value="1"/>
</dbReference>
<proteinExistence type="predicted"/>
<name>A0A7S3QZ00_DUNTE</name>